<keyword evidence="7 9" id="KW-0342">GTP-binding</keyword>
<dbReference type="InterPro" id="IPR000795">
    <property type="entry name" value="T_Tr_GTP-bd_dom"/>
</dbReference>
<feature type="compositionally biased region" description="Basic and acidic residues" evidence="11">
    <location>
        <begin position="82"/>
        <end position="95"/>
    </location>
</feature>
<dbReference type="CDD" id="cd01887">
    <property type="entry name" value="IF2_eIF5B"/>
    <property type="match status" value="1"/>
</dbReference>
<keyword evidence="5 9" id="KW-0547">Nucleotide-binding</keyword>
<protein>
    <recommendedName>
        <fullName evidence="2 9">Translation initiation factor IF-2</fullName>
    </recommendedName>
</protein>
<dbReference type="Gene3D" id="2.40.30.10">
    <property type="entry name" value="Translation factors"/>
    <property type="match status" value="2"/>
</dbReference>
<dbReference type="PROSITE" id="PS01176">
    <property type="entry name" value="IF2"/>
    <property type="match status" value="1"/>
</dbReference>
<feature type="region of interest" description="Disordered" evidence="11">
    <location>
        <begin position="110"/>
        <end position="166"/>
    </location>
</feature>
<dbReference type="Proteomes" id="UP000744438">
    <property type="component" value="Unassembled WGS sequence"/>
</dbReference>
<comment type="function">
    <text evidence="8 9 10">One of the essential components for the initiation of protein synthesis. Protects formylmethionyl-tRNA from spontaneous hydrolysis and promotes its binding to the 30S ribosomal subunits. Also involved in the hydrolysis of GTP during the formation of the 70S ribosomal complex.</text>
</comment>
<dbReference type="CDD" id="cd03702">
    <property type="entry name" value="IF2_mtIF2_II"/>
    <property type="match status" value="1"/>
</dbReference>
<evidence type="ECO:0000256" key="9">
    <source>
        <dbReference type="HAMAP-Rule" id="MF_00100"/>
    </source>
</evidence>
<evidence type="ECO:0000256" key="11">
    <source>
        <dbReference type="SAM" id="MobiDB-lite"/>
    </source>
</evidence>
<dbReference type="FunFam" id="3.40.50.300:FF:000019">
    <property type="entry name" value="Translation initiation factor IF-2"/>
    <property type="match status" value="1"/>
</dbReference>
<dbReference type="Gene3D" id="3.40.50.300">
    <property type="entry name" value="P-loop containing nucleotide triphosphate hydrolases"/>
    <property type="match status" value="1"/>
</dbReference>
<dbReference type="Pfam" id="PF22042">
    <property type="entry name" value="EF-G_D2"/>
    <property type="match status" value="1"/>
</dbReference>
<keyword evidence="3 9" id="KW-0963">Cytoplasm</keyword>
<feature type="compositionally biased region" description="Polar residues" evidence="11">
    <location>
        <begin position="59"/>
        <end position="81"/>
    </location>
</feature>
<dbReference type="SUPFAM" id="SSF50447">
    <property type="entry name" value="Translation proteins"/>
    <property type="match status" value="2"/>
</dbReference>
<gene>
    <name evidence="9 13" type="primary">infB</name>
    <name evidence="13" type="ORF">ISQ63_00320</name>
</gene>
<dbReference type="InterPro" id="IPR053905">
    <property type="entry name" value="EF-G-like_DII"/>
</dbReference>
<dbReference type="PROSITE" id="PS51722">
    <property type="entry name" value="G_TR_2"/>
    <property type="match status" value="1"/>
</dbReference>
<dbReference type="InterPro" id="IPR036925">
    <property type="entry name" value="TIF_IF2_dom3_sf"/>
</dbReference>
<evidence type="ECO:0000256" key="2">
    <source>
        <dbReference type="ARBA" id="ARBA00020675"/>
    </source>
</evidence>
<dbReference type="InterPro" id="IPR005225">
    <property type="entry name" value="Small_GTP-bd"/>
</dbReference>
<accession>A0A937LC65</accession>
<dbReference type="GO" id="GO:0005737">
    <property type="term" value="C:cytoplasm"/>
    <property type="evidence" value="ECO:0007669"/>
    <property type="project" value="UniProtKB-SubCell"/>
</dbReference>
<dbReference type="InterPro" id="IPR044145">
    <property type="entry name" value="IF2_II"/>
</dbReference>
<dbReference type="NCBIfam" id="TIGR00231">
    <property type="entry name" value="small_GTP"/>
    <property type="match status" value="1"/>
</dbReference>
<dbReference type="GO" id="GO:0003743">
    <property type="term" value="F:translation initiation factor activity"/>
    <property type="evidence" value="ECO:0007669"/>
    <property type="project" value="UniProtKB-UniRule"/>
</dbReference>
<evidence type="ECO:0000259" key="12">
    <source>
        <dbReference type="PROSITE" id="PS51722"/>
    </source>
</evidence>
<name>A0A937LC65_9GAMM</name>
<dbReference type="SUPFAM" id="SSF52540">
    <property type="entry name" value="P-loop containing nucleoside triphosphate hydrolases"/>
    <property type="match status" value="1"/>
</dbReference>
<organism evidence="13 14">
    <name type="scientific">SAR86 cluster bacterium</name>
    <dbReference type="NCBI Taxonomy" id="2030880"/>
    <lineage>
        <taxon>Bacteria</taxon>
        <taxon>Pseudomonadati</taxon>
        <taxon>Pseudomonadota</taxon>
        <taxon>Gammaproteobacteria</taxon>
        <taxon>SAR86 cluster</taxon>
    </lineage>
</organism>
<dbReference type="Pfam" id="PF04760">
    <property type="entry name" value="IF2_N"/>
    <property type="match status" value="1"/>
</dbReference>
<dbReference type="InterPro" id="IPR015760">
    <property type="entry name" value="TIF_IF2"/>
</dbReference>
<dbReference type="SUPFAM" id="SSF52156">
    <property type="entry name" value="Initiation factor IF2/eIF5b, domain 3"/>
    <property type="match status" value="1"/>
</dbReference>
<feature type="region of interest" description="Disordered" evidence="11">
    <location>
        <begin position="59"/>
        <end position="97"/>
    </location>
</feature>
<evidence type="ECO:0000256" key="6">
    <source>
        <dbReference type="ARBA" id="ARBA00022917"/>
    </source>
</evidence>
<dbReference type="EMBL" id="JADHQC010000001">
    <property type="protein sequence ID" value="MBL6811309.1"/>
    <property type="molecule type" value="Genomic_DNA"/>
</dbReference>
<dbReference type="PANTHER" id="PTHR43381:SF5">
    <property type="entry name" value="TR-TYPE G DOMAIN-CONTAINING PROTEIN"/>
    <property type="match status" value="1"/>
</dbReference>
<feature type="compositionally biased region" description="Basic and acidic residues" evidence="11">
    <location>
        <begin position="151"/>
        <end position="166"/>
    </location>
</feature>
<dbReference type="Pfam" id="PF11987">
    <property type="entry name" value="IF-2"/>
    <property type="match status" value="1"/>
</dbReference>
<dbReference type="Gene3D" id="3.40.50.10050">
    <property type="entry name" value="Translation initiation factor IF- 2, domain 3"/>
    <property type="match status" value="1"/>
</dbReference>
<evidence type="ECO:0000256" key="10">
    <source>
        <dbReference type="RuleBase" id="RU000644"/>
    </source>
</evidence>
<dbReference type="InterPro" id="IPR009000">
    <property type="entry name" value="Transl_B-barrel_sf"/>
</dbReference>
<feature type="binding site" evidence="9">
    <location>
        <begin position="378"/>
        <end position="381"/>
    </location>
    <ligand>
        <name>GTP</name>
        <dbReference type="ChEBI" id="CHEBI:37565"/>
    </ligand>
</feature>
<feature type="binding site" evidence="9">
    <location>
        <begin position="278"/>
        <end position="285"/>
    </location>
    <ligand>
        <name>GTP</name>
        <dbReference type="ChEBI" id="CHEBI:37565"/>
    </ligand>
</feature>
<evidence type="ECO:0000256" key="5">
    <source>
        <dbReference type="ARBA" id="ARBA00022741"/>
    </source>
</evidence>
<evidence type="ECO:0000256" key="4">
    <source>
        <dbReference type="ARBA" id="ARBA00022540"/>
    </source>
</evidence>
<keyword evidence="4 9" id="KW-0396">Initiation factor</keyword>
<dbReference type="CDD" id="cd03692">
    <property type="entry name" value="mtIF2_IVc"/>
    <property type="match status" value="1"/>
</dbReference>
<comment type="similarity">
    <text evidence="1 9 10">Belongs to the TRAFAC class translation factor GTPase superfamily. Classic translation factor GTPase family. IF-2 subfamily.</text>
</comment>
<dbReference type="SUPFAM" id="SSF46955">
    <property type="entry name" value="Putative DNA-binding domain"/>
    <property type="match status" value="1"/>
</dbReference>
<feature type="region of interest" description="G-domain" evidence="9">
    <location>
        <begin position="272"/>
        <end position="420"/>
    </location>
</feature>
<evidence type="ECO:0000256" key="7">
    <source>
        <dbReference type="ARBA" id="ARBA00023134"/>
    </source>
</evidence>
<dbReference type="GO" id="GO:0005525">
    <property type="term" value="F:GTP binding"/>
    <property type="evidence" value="ECO:0007669"/>
    <property type="project" value="UniProtKB-KW"/>
</dbReference>
<dbReference type="FunFam" id="3.40.50.10050:FF:000001">
    <property type="entry name" value="Translation initiation factor IF-2"/>
    <property type="match status" value="1"/>
</dbReference>
<dbReference type="NCBIfam" id="TIGR00487">
    <property type="entry name" value="IF-2"/>
    <property type="match status" value="1"/>
</dbReference>
<feature type="domain" description="Tr-type G" evidence="12">
    <location>
        <begin position="269"/>
        <end position="438"/>
    </location>
</feature>
<sequence length="769" mass="83870">MADINVKQLSKAIKIDLDNLLSQMKAAGLSHGSENDIVSTEDKKVLLKFIKDNKKVSKKTISLSNSSQKTAKPNLSVTRINSPDKENKSNVKKDFTGSIDFDEAERKRLNAQNESAEEEKKKAEAKTKVVRKTKQEPQKKIPQNLKKDKKTFKDSSKEDQREQEGEKFLEKNFENVQKFERPQEFIQKEVKIPETIVVSDLAKELSIKSSDLIKSLMNSGVMVTLNQAIDQETAILVVEELGHIGIPQEIESEEDKILEHIVYEGDEELRNPVVSVLGHVDHGKTSILDFIRKSSVADQEEGGITQGIGAYQVDHNNQTITFIDTPGHAAFSEMRARGANSTDIVVLVVAADDSVQPQTEEAFNHAKAANVQVIVAVNKIDKPDSDIEKVKGDLSKMGLVPEDWGGDTQVVPVSAQTGEGIDDLIENITLLSEMLELKTNHAGPASGVVLESGVKKGEGAVATLLVQRGTLNTGDFILIGDQFRKIRSLKNFLGSQIKTSPPSSPVAISGLEYPPNAGQEFMVVKDEKAAKSLSEERASKRRDNRLAKKGVVSLDGIFAGAGDSAKPSVNLIIKTDTNGSAEAIAGAINNLKVEEANIKIVLDGVGPVSVNDVNLAVASEAVILGFNVRSDAAAETLAETEEIKIQYFGIIYDLLDAVKEIIEGSLEPEIKEVTVGIAEVKDTFKSPKFGLIAGSIVIEGAVIKNRPIRVLRDNIVIHEGKLDSLRRFKDEASEVKSGTECGIGIENYNDVKVGDKIEVFERTETARKI</sequence>
<keyword evidence="6 9" id="KW-0648">Protein biosynthesis</keyword>
<comment type="subcellular location">
    <subcellularLocation>
        <location evidence="9">Cytoplasm</location>
    </subcellularLocation>
</comment>
<feature type="binding site" evidence="9">
    <location>
        <begin position="324"/>
        <end position="328"/>
    </location>
    <ligand>
        <name>GTP</name>
        <dbReference type="ChEBI" id="CHEBI:37565"/>
    </ligand>
</feature>
<dbReference type="InterPro" id="IPR006847">
    <property type="entry name" value="IF2_N"/>
</dbReference>
<evidence type="ECO:0000313" key="13">
    <source>
        <dbReference type="EMBL" id="MBL6811309.1"/>
    </source>
</evidence>
<evidence type="ECO:0000256" key="3">
    <source>
        <dbReference type="ARBA" id="ARBA00022490"/>
    </source>
</evidence>
<dbReference type="FunFam" id="2.40.30.10:FF:000054">
    <property type="entry name" value="Translation initiation factor IF-2"/>
    <property type="match status" value="1"/>
</dbReference>
<evidence type="ECO:0000313" key="14">
    <source>
        <dbReference type="Proteomes" id="UP000744438"/>
    </source>
</evidence>
<evidence type="ECO:0000256" key="1">
    <source>
        <dbReference type="ARBA" id="ARBA00007733"/>
    </source>
</evidence>
<dbReference type="Pfam" id="PF00009">
    <property type="entry name" value="GTP_EFTU"/>
    <property type="match status" value="1"/>
</dbReference>
<dbReference type="Gene3D" id="3.30.56.50">
    <property type="entry name" value="Putative DNA-binding domain, N-terminal subdomain of bacterial translation initiation factor IF2"/>
    <property type="match status" value="1"/>
</dbReference>
<evidence type="ECO:0000256" key="8">
    <source>
        <dbReference type="ARBA" id="ARBA00025162"/>
    </source>
</evidence>
<dbReference type="InterPro" id="IPR009061">
    <property type="entry name" value="DNA-bd_dom_put_sf"/>
</dbReference>
<dbReference type="InterPro" id="IPR000178">
    <property type="entry name" value="TF_IF2_bacterial-like"/>
</dbReference>
<dbReference type="GO" id="GO:0003924">
    <property type="term" value="F:GTPase activity"/>
    <property type="evidence" value="ECO:0007669"/>
    <property type="project" value="UniProtKB-UniRule"/>
</dbReference>
<proteinExistence type="inferred from homology"/>
<dbReference type="HAMAP" id="MF_00100_B">
    <property type="entry name" value="IF_2_B"/>
    <property type="match status" value="1"/>
</dbReference>
<comment type="caution">
    <text evidence="13">The sequence shown here is derived from an EMBL/GenBank/DDBJ whole genome shotgun (WGS) entry which is preliminary data.</text>
</comment>
<feature type="compositionally biased region" description="Basic and acidic residues" evidence="11">
    <location>
        <begin position="118"/>
        <end position="139"/>
    </location>
</feature>
<dbReference type="AlphaFoldDB" id="A0A937LC65"/>
<dbReference type="FunFam" id="2.40.30.10:FF:000008">
    <property type="entry name" value="Translation initiation factor IF-2"/>
    <property type="match status" value="1"/>
</dbReference>
<dbReference type="InterPro" id="IPR023115">
    <property type="entry name" value="TIF_IF2_dom3"/>
</dbReference>
<dbReference type="InterPro" id="IPR027417">
    <property type="entry name" value="P-loop_NTPase"/>
</dbReference>
<dbReference type="PANTHER" id="PTHR43381">
    <property type="entry name" value="TRANSLATION INITIATION FACTOR IF-2-RELATED"/>
    <property type="match status" value="1"/>
</dbReference>
<reference evidence="13" key="1">
    <citation type="submission" date="2020-10" db="EMBL/GenBank/DDBJ databases">
        <title>Microbiome of the Black Sea water column analyzed by genome centric metagenomics.</title>
        <authorList>
            <person name="Cabello-Yeves P.J."/>
            <person name="Callieri C."/>
            <person name="Picazo A."/>
            <person name="Mehrshad M."/>
            <person name="Haro-Moreno J.M."/>
            <person name="Roda-Garcia J."/>
            <person name="Dzembekova N."/>
            <person name="Slabakova V."/>
            <person name="Slabakova N."/>
            <person name="Moncheva S."/>
            <person name="Rodriguez-Valera F."/>
        </authorList>
    </citation>
    <scope>NUCLEOTIDE SEQUENCE</scope>
    <source>
        <strain evidence="13">BS307-5m-G49</strain>
    </source>
</reference>